<keyword evidence="2" id="KW-1185">Reference proteome</keyword>
<proteinExistence type="predicted"/>
<dbReference type="EMBL" id="NRRY01000067">
    <property type="protein sequence ID" value="MBK1621319.1"/>
    <property type="molecule type" value="Genomic_DNA"/>
</dbReference>
<comment type="caution">
    <text evidence="1">The sequence shown here is derived from an EMBL/GenBank/DDBJ whole genome shotgun (WGS) entry which is preliminary data.</text>
</comment>
<accession>A0A9X0WD91</accession>
<protein>
    <submittedName>
        <fullName evidence="1">Uncharacterized protein</fullName>
    </submittedName>
</protein>
<reference evidence="1 2" key="1">
    <citation type="journal article" date="2020" name="Microorganisms">
        <title>Osmotic Adaptation and Compatible Solute Biosynthesis of Phototrophic Bacteria as Revealed from Genome Analyses.</title>
        <authorList>
            <person name="Imhoff J.F."/>
            <person name="Rahn T."/>
            <person name="Kunzel S."/>
            <person name="Keller A."/>
            <person name="Neulinger S.C."/>
        </authorList>
    </citation>
    <scope>NUCLEOTIDE SEQUENCE [LARGE SCALE GENOMIC DNA]</scope>
    <source>
        <strain evidence="1 2">DSM 25653</strain>
    </source>
</reference>
<evidence type="ECO:0000313" key="2">
    <source>
        <dbReference type="Proteomes" id="UP001138768"/>
    </source>
</evidence>
<dbReference type="Proteomes" id="UP001138768">
    <property type="component" value="Unassembled WGS sequence"/>
</dbReference>
<evidence type="ECO:0000313" key="1">
    <source>
        <dbReference type="EMBL" id="MBK1621319.1"/>
    </source>
</evidence>
<sequence>MSLASFLQHSFADQPPTGWSCRHEVAVLSKELERVLGFAPRADVLLEHAETNRRVWIEFEISRADPVANHMKFAVGHLFAPQLPEDSFVSMMSDHVAAGRKNLGASAVMLMRRLGMQAFQVPLFPSLPGTLVKTLNHLPQRELLDQHLDVDAEIERALSISEPVYVDQSNRIFFASNTFEISLNVLHWNQSAASSDGARQWGKRTVTYFVYDPRSELFAPSKFCAFMPIASIAGSMESGASKTTLGMTMADYCSIDANEHRFDGSVARKHFLRRLGYRLLPTDESPRLFSRFKDWLEAHRQQVRVHPRRAHLLVPAHVS</sequence>
<name>A0A9X0WD91_9GAMM</name>
<organism evidence="1 2">
    <name type="scientific">Lamprobacter modestohalophilus</name>
    <dbReference type="NCBI Taxonomy" id="1064514"/>
    <lineage>
        <taxon>Bacteria</taxon>
        <taxon>Pseudomonadati</taxon>
        <taxon>Pseudomonadota</taxon>
        <taxon>Gammaproteobacteria</taxon>
        <taxon>Chromatiales</taxon>
        <taxon>Chromatiaceae</taxon>
        <taxon>Lamprobacter</taxon>
    </lineage>
</organism>
<dbReference type="AlphaFoldDB" id="A0A9X0WD91"/>
<gene>
    <name evidence="1" type="ORF">CKO42_23460</name>
</gene>